<feature type="repeat" description="FG-GAP" evidence="12">
    <location>
        <begin position="462"/>
        <end position="524"/>
    </location>
</feature>
<dbReference type="AlphaFoldDB" id="A0A232FEU7"/>
<evidence type="ECO:0000256" key="9">
    <source>
        <dbReference type="ARBA" id="ARBA00023136"/>
    </source>
</evidence>
<dbReference type="Pfam" id="PF00357">
    <property type="entry name" value="Integrin_alpha"/>
    <property type="match status" value="1"/>
</dbReference>
<evidence type="ECO:0000259" key="16">
    <source>
        <dbReference type="Pfam" id="PF20806"/>
    </source>
</evidence>
<dbReference type="GO" id="GO:0007160">
    <property type="term" value="P:cell-matrix adhesion"/>
    <property type="evidence" value="ECO:0007669"/>
    <property type="project" value="TreeGrafter"/>
</dbReference>
<organism evidence="17 18">
    <name type="scientific">Trichomalopsis sarcophagae</name>
    <dbReference type="NCBI Taxonomy" id="543379"/>
    <lineage>
        <taxon>Eukaryota</taxon>
        <taxon>Metazoa</taxon>
        <taxon>Ecdysozoa</taxon>
        <taxon>Arthropoda</taxon>
        <taxon>Hexapoda</taxon>
        <taxon>Insecta</taxon>
        <taxon>Pterygota</taxon>
        <taxon>Neoptera</taxon>
        <taxon>Endopterygota</taxon>
        <taxon>Hymenoptera</taxon>
        <taxon>Apocrita</taxon>
        <taxon>Proctotrupomorpha</taxon>
        <taxon>Chalcidoidea</taxon>
        <taxon>Pteromalidae</taxon>
        <taxon>Pteromalinae</taxon>
        <taxon>Trichomalopsis</taxon>
    </lineage>
</organism>
<feature type="chain" id="PRO_5011816988" evidence="13">
    <location>
        <begin position="27"/>
        <end position="1106"/>
    </location>
</feature>
<dbReference type="SUPFAM" id="SSF69179">
    <property type="entry name" value="Integrin domains"/>
    <property type="match status" value="3"/>
</dbReference>
<dbReference type="GO" id="GO:0048513">
    <property type="term" value="P:animal organ development"/>
    <property type="evidence" value="ECO:0007669"/>
    <property type="project" value="UniProtKB-ARBA"/>
</dbReference>
<protein>
    <submittedName>
        <fullName evidence="17">Uncharacterized protein</fullName>
    </submittedName>
</protein>
<dbReference type="InterPro" id="IPR013517">
    <property type="entry name" value="FG-GAP"/>
</dbReference>
<evidence type="ECO:0000256" key="2">
    <source>
        <dbReference type="ARBA" id="ARBA00008054"/>
    </source>
</evidence>
<dbReference type="Pfam" id="PF08441">
    <property type="entry name" value="Integrin_A_Ig_1"/>
    <property type="match status" value="1"/>
</dbReference>
<dbReference type="GO" id="GO:0009897">
    <property type="term" value="C:external side of plasma membrane"/>
    <property type="evidence" value="ECO:0007669"/>
    <property type="project" value="TreeGrafter"/>
</dbReference>
<dbReference type="Proteomes" id="UP000215335">
    <property type="component" value="Unassembled WGS sequence"/>
</dbReference>
<feature type="domain" description="Integrin alpha first immunoglubulin-like" evidence="14">
    <location>
        <begin position="509"/>
        <end position="650"/>
    </location>
</feature>
<dbReference type="Pfam" id="PF20805">
    <property type="entry name" value="Integrin_A_Ig_2"/>
    <property type="match status" value="1"/>
</dbReference>
<evidence type="ECO:0000313" key="18">
    <source>
        <dbReference type="Proteomes" id="UP000215335"/>
    </source>
</evidence>
<feature type="domain" description="Integrin alpha third immunoglobulin-like" evidence="16">
    <location>
        <begin position="819"/>
        <end position="1039"/>
    </location>
</feature>
<dbReference type="Gene3D" id="2.60.40.1460">
    <property type="entry name" value="Integrin domains. Chain A, domain 2"/>
    <property type="match status" value="1"/>
</dbReference>
<dbReference type="InterPro" id="IPR032695">
    <property type="entry name" value="Integrin_dom_sf"/>
</dbReference>
<gene>
    <name evidence="17" type="ORF">TSAR_016822</name>
</gene>
<comment type="caution">
    <text evidence="17">The sequence shown here is derived from an EMBL/GenBank/DDBJ whole genome shotgun (WGS) entry which is preliminary data.</text>
</comment>
<keyword evidence="8 13" id="KW-0401">Integrin</keyword>
<dbReference type="Pfam" id="PF20806">
    <property type="entry name" value="Integrin_A_Ig_3"/>
    <property type="match status" value="1"/>
</dbReference>
<dbReference type="Pfam" id="PF01839">
    <property type="entry name" value="FG-GAP"/>
    <property type="match status" value="3"/>
</dbReference>
<feature type="transmembrane region" description="Helical" evidence="13">
    <location>
        <begin position="1061"/>
        <end position="1085"/>
    </location>
</feature>
<evidence type="ECO:0000256" key="8">
    <source>
        <dbReference type="ARBA" id="ARBA00023037"/>
    </source>
</evidence>
<dbReference type="Gene3D" id="2.60.40.1530">
    <property type="entry name" value="ntegrin, alpha v. Chain A, domain 4"/>
    <property type="match status" value="1"/>
</dbReference>
<dbReference type="GO" id="GO:0007157">
    <property type="term" value="P:heterophilic cell-cell adhesion via plasma membrane cell adhesion molecules"/>
    <property type="evidence" value="ECO:0007669"/>
    <property type="project" value="UniProtKB-ARBA"/>
</dbReference>
<dbReference type="PRINTS" id="PR01185">
    <property type="entry name" value="INTEGRINA"/>
</dbReference>
<evidence type="ECO:0000256" key="10">
    <source>
        <dbReference type="ARBA" id="ARBA00023170"/>
    </source>
</evidence>
<evidence type="ECO:0000256" key="13">
    <source>
        <dbReference type="RuleBase" id="RU003762"/>
    </source>
</evidence>
<feature type="signal peptide" evidence="13">
    <location>
        <begin position="1"/>
        <end position="26"/>
    </location>
</feature>
<dbReference type="SUPFAM" id="SSF69318">
    <property type="entry name" value="Integrin alpha N-terminal domain"/>
    <property type="match status" value="1"/>
</dbReference>
<dbReference type="SMART" id="SM00191">
    <property type="entry name" value="Int_alpha"/>
    <property type="match status" value="5"/>
</dbReference>
<comment type="subcellular location">
    <subcellularLocation>
        <location evidence="1 13">Membrane</location>
        <topology evidence="1 13">Single-pass type I membrane protein</topology>
    </subcellularLocation>
</comment>
<keyword evidence="7 13" id="KW-1133">Transmembrane helix</keyword>
<dbReference type="InterPro" id="IPR013519">
    <property type="entry name" value="Int_alpha_beta-p"/>
</dbReference>
<dbReference type="EMBL" id="NNAY01000371">
    <property type="protein sequence ID" value="OXU28827.1"/>
    <property type="molecule type" value="Genomic_DNA"/>
</dbReference>
<dbReference type="OrthoDB" id="5317514at2759"/>
<evidence type="ECO:0000256" key="4">
    <source>
        <dbReference type="ARBA" id="ARBA00022729"/>
    </source>
</evidence>
<evidence type="ECO:0000259" key="14">
    <source>
        <dbReference type="Pfam" id="PF08441"/>
    </source>
</evidence>
<reference evidence="17 18" key="1">
    <citation type="journal article" date="2017" name="Curr. Biol.">
        <title>The Evolution of Venom by Co-option of Single-Copy Genes.</title>
        <authorList>
            <person name="Martinson E.O."/>
            <person name="Mrinalini"/>
            <person name="Kelkar Y.D."/>
            <person name="Chang C.H."/>
            <person name="Werren J.H."/>
        </authorList>
    </citation>
    <scope>NUCLEOTIDE SEQUENCE [LARGE SCALE GENOMIC DNA]</scope>
    <source>
        <strain evidence="17 18">Alberta</strain>
        <tissue evidence="17">Whole body</tissue>
    </source>
</reference>
<keyword evidence="11" id="KW-0325">Glycoprotein</keyword>
<evidence type="ECO:0000256" key="5">
    <source>
        <dbReference type="ARBA" id="ARBA00022737"/>
    </source>
</evidence>
<feature type="repeat" description="FG-GAP" evidence="12">
    <location>
        <begin position="206"/>
        <end position="259"/>
    </location>
</feature>
<dbReference type="InterPro" id="IPR028994">
    <property type="entry name" value="Integrin_alpha_N"/>
</dbReference>
<comment type="similarity">
    <text evidence="2 13">Belongs to the integrin alpha chain family.</text>
</comment>
<dbReference type="GO" id="GO:0005178">
    <property type="term" value="F:integrin binding"/>
    <property type="evidence" value="ECO:0007669"/>
    <property type="project" value="TreeGrafter"/>
</dbReference>
<dbReference type="GO" id="GO:0033627">
    <property type="term" value="P:cell adhesion mediated by integrin"/>
    <property type="evidence" value="ECO:0007669"/>
    <property type="project" value="TreeGrafter"/>
</dbReference>
<feature type="repeat" description="FG-GAP" evidence="12">
    <location>
        <begin position="334"/>
        <end position="398"/>
    </location>
</feature>
<dbReference type="PROSITE" id="PS00242">
    <property type="entry name" value="INTEGRIN_ALPHA"/>
    <property type="match status" value="1"/>
</dbReference>
<dbReference type="InterPro" id="IPR018184">
    <property type="entry name" value="Integrin_alpha_C_CS"/>
</dbReference>
<dbReference type="GO" id="GO:0007229">
    <property type="term" value="P:integrin-mediated signaling pathway"/>
    <property type="evidence" value="ECO:0007669"/>
    <property type="project" value="UniProtKB-KW"/>
</dbReference>
<dbReference type="Gene3D" id="2.130.10.130">
    <property type="entry name" value="Integrin alpha, N-terminal"/>
    <property type="match status" value="1"/>
</dbReference>
<keyword evidence="4 13" id="KW-0732">Signal</keyword>
<dbReference type="PANTHER" id="PTHR23220:SF133">
    <property type="entry name" value="INTEGRIN ALPHA-PS2"/>
    <property type="match status" value="1"/>
</dbReference>
<evidence type="ECO:0000256" key="1">
    <source>
        <dbReference type="ARBA" id="ARBA00004479"/>
    </source>
</evidence>
<evidence type="ECO:0000256" key="7">
    <source>
        <dbReference type="ARBA" id="ARBA00022989"/>
    </source>
</evidence>
<keyword evidence="3 13" id="KW-0812">Transmembrane</keyword>
<dbReference type="GO" id="GO:0008305">
    <property type="term" value="C:integrin complex"/>
    <property type="evidence" value="ECO:0007669"/>
    <property type="project" value="InterPro"/>
</dbReference>
<dbReference type="InterPro" id="IPR048285">
    <property type="entry name" value="Integrin_alpha_Ig-like_2"/>
</dbReference>
<evidence type="ECO:0000313" key="17">
    <source>
        <dbReference type="EMBL" id="OXU28827.1"/>
    </source>
</evidence>
<dbReference type="Gene3D" id="2.60.40.1510">
    <property type="entry name" value="ntegrin, alpha v. Chain A, domain 3"/>
    <property type="match status" value="1"/>
</dbReference>
<dbReference type="InterPro" id="IPR013649">
    <property type="entry name" value="Integrin_alpha_Ig-like_1"/>
</dbReference>
<proteinExistence type="inferred from homology"/>
<evidence type="ECO:0000259" key="15">
    <source>
        <dbReference type="Pfam" id="PF20805"/>
    </source>
</evidence>
<evidence type="ECO:0000256" key="6">
    <source>
        <dbReference type="ARBA" id="ARBA00022889"/>
    </source>
</evidence>
<feature type="domain" description="Integrin alpha second immunoglobulin-like" evidence="15">
    <location>
        <begin position="667"/>
        <end position="810"/>
    </location>
</feature>
<dbReference type="PROSITE" id="PS51470">
    <property type="entry name" value="FG_GAP"/>
    <property type="match status" value="4"/>
</dbReference>
<keyword evidence="10 13" id="KW-0675">Receptor</keyword>
<evidence type="ECO:0000256" key="12">
    <source>
        <dbReference type="PROSITE-ProRule" id="PRU00803"/>
    </source>
</evidence>
<sequence>MWNHGVVVASLLFLALLLCNEKHVLSFNVETVHYAKYEEVVTKGSMFGYAVAGYRDSTGRGHVIVGAPMAPSTNAPPSRTNHSDIGKGGAVFYCDIAQDNACSYVVFDYNRGHNFIMSKQIHDTQQIDNKTLQWLGATLSASETDGGPLLACAPRYRWFGYNKANQSVGDHKDVLGSCWLAHKPTEEFNSASRTAQPNLEFSPCRNSEFSGHHRQGMCQAGIGAAITKDGNRLFIGAPGSWYWQGQLFTAPSNVKLPFVPSKEIINGKESSSSYERLGLLSTKEGPAWEDNNYLGYSVAVGAFRGDEDSGVAVGVPRGADLHGKVLLFTSTLFNHQNITGEQMGAYFGYALAVNDIDGDGKDDLIVTAPFFTQPELAGIKIETGRIYVFYQGGGSTPFQKFDFRDGDSNRGQFGLSVSSLGDIDRDGYGDFVVGEPYGGPANRGAVYIYHGSKDGVEEKYSQVIYSENMDPVMHTFGWSVSGGRDLDGNGYPDLIVGAYESDAAVFFRSRPVIELFSEINFSTESVNLDAQICLLNESITAICPSLKVCCLYSGDSVSRQYAFKISITLDDKKKMDPRIFFDDSTSVKNITITLTKGEFWCNKYRVYVIRDLKDKLTPLDAEMHIGLLNDERNAKVPPTRIASKGLRAVLGPKNIKKRDSLRIQKNCKDADVCIPDLTIHVVKSVERYLMGSTEELVLHVSIYNSAEDAFESRFYMPLPPGVEYSKLEFPAESSDKNVDCKQPDESNNNTLICDLGNPLSKGRIVKFSVRLRPTMFHGMKPQFELNMSVNSTNPEHGSTTNDNYFNVALPIWIENDLLIEGQSKPHEVDLNSADYANVDIEKLMTDPSSGPVVTHNYTIRNNGPSPVLKLNTTLVWVAETNAGEVLLHLIEQPVVSDKTKFICPTANANYDLIYKEPRKTRNAGDRELEYLNEALFDDRQPMNSRYRRQVSNELPSDSKKGLLGSEPANENLCATALCVEWTCQVGPLERDEEVSLSAKFLINMKTLKEITTNEKLTISTKLIGNVTAQPYIGEPIKQVFSDFEIKTVIEPLKNLNTSDMIPLWIVVLSACAGMTILLLLAFLLYKCGFFKRNRPSAAPERQPLNR</sequence>
<dbReference type="PANTHER" id="PTHR23220">
    <property type="entry name" value="INTEGRIN ALPHA"/>
    <property type="match status" value="1"/>
</dbReference>
<dbReference type="InterPro" id="IPR000413">
    <property type="entry name" value="Integrin_alpha"/>
</dbReference>
<name>A0A232FEU7_9HYME</name>
<evidence type="ECO:0000256" key="3">
    <source>
        <dbReference type="ARBA" id="ARBA00022692"/>
    </source>
</evidence>
<keyword evidence="9 13" id="KW-0472">Membrane</keyword>
<evidence type="ECO:0000256" key="11">
    <source>
        <dbReference type="ARBA" id="ARBA00023180"/>
    </source>
</evidence>
<feature type="repeat" description="FG-GAP" evidence="12">
    <location>
        <begin position="399"/>
        <end position="458"/>
    </location>
</feature>
<accession>A0A232FEU7</accession>
<dbReference type="STRING" id="543379.A0A232FEU7"/>
<dbReference type="InterPro" id="IPR048286">
    <property type="entry name" value="Integrin_alpha_Ig-like_3"/>
</dbReference>
<keyword evidence="18" id="KW-1185">Reference proteome</keyword>
<keyword evidence="6 13" id="KW-0130">Cell adhesion</keyword>
<dbReference type="Gene3D" id="1.20.5.930">
    <property type="entry name" value="Bicelle-embedded integrin alpha(iib) transmembrane segment"/>
    <property type="match status" value="1"/>
</dbReference>
<keyword evidence="5" id="KW-0677">Repeat</keyword>